<sequence>MFQDCVWLCTTCFQSTAKPSDKQENMYLENINGRSSQQETKKIKHPSVSDPFKVHQPLLRSNVEPTTNAVTELTRVQQPVFTTDPKTCRIQHPILGTAIELPKIQKPVLVTSAEPSRIQQPVLGMAAKSRQTVQSASASSSLLHFPQPITNQSFVKSEQTTPINFPRDKDVTAVADGSENVHYDLDGQVDGAEDTLSDADHFNIVPSLISYKTDGEDEEYEKEGEEEEEEDSDEELDTPSVLQPLVFFDRSPGEVYTIPEEDDEPLSPTQSRMAGSDLNSDTASSLIRWRGMGQSYRRSSELTAQEISSSDANPTNRIGHQDILFSQQVCGANINPLGGADWQQHSKAELRWIQSGGKGQNYYVLSGDPSLTTTVRSICYSTPLTRTVPLTSVSEYVSQKEENPSRTELQEHETENTKPDTEGWSLMSDLSPVTDREKGEHVVQTSIPRATSGTISGMIADFNKAIGISRTSPTEHKLGNVSPRKSLVSELDVKSKSLNTIPLASQNSEEYQISSSSNTNFLTPVHRHLPQLEISTRRVHRRLPQPTVEQMQAAVAMAPKGECKDSTDPQNSTITTEIPVTSAQQDPSSGVVKDKNQLDREVQVTNVDLTTRMDPQIHQEDSFSKEHPTNQKATVSTHSVESHTFLTCRASSPLSTATMPSADSVHILDGAIKKNMEPPHVSLNSSSVEMKFFADEMDKSVPKNTEKVGFNHIDSSSHFSKLQTEHEANQPSGTPKSKAGDAQNEDGNTVFGKVRRKLPFLPQDQKSSRRGKDRSRNLSIANGSLYFMNKRRSSSLDSTSSTDDLISETLSDNSMKQFDTFISEMSGQPSSASVSPKKQTSQTHSSSYLTSTLGMSEAVSQRLGLAELSLVSSRLPKYMQNLKQQLRGELRSVTEERKRLLEIRDKSRDLASILPPFWFENPATCVYTGTTHITASPSTGTVSSTQDLLRKPRHHKHHTLLQFSPIKDIYDMDPSEVSLKVQHVTRKPVKALEFECVDQFLNYEHSSWEQDSSELKEYVISDNERYKPSRDETEDWSLEYLGNIDEDSPRRRVAEKISRQPRSWHPSPYVSEDEDDQTSREEMKTKIKNEIARRRQRLEEDCRLYDQLHKIARERDTGKQTGYPPSQSTMCGASSSIGCGSETYRPSHNYQIRPSDTGSTRNVLKAIDEILKKGIVRCIPTWSTERSGDSKPLYTTAPSAYSLSSYEYLTHTGAGLKRPANEQLARFREKHIEDENIEIIDSSFSTEELASKSARILPQRHPRSECMSDVKKIDTPGGNKEITPAMPLLPDLPARSRKLLENLGCSSVVSQD</sequence>
<evidence type="ECO:0000256" key="1">
    <source>
        <dbReference type="SAM" id="MobiDB-lite"/>
    </source>
</evidence>
<feature type="region of interest" description="Disordered" evidence="1">
    <location>
        <begin position="718"/>
        <end position="780"/>
    </location>
</feature>
<feature type="region of interest" description="Disordered" evidence="1">
    <location>
        <begin position="256"/>
        <end position="280"/>
    </location>
</feature>
<feature type="compositionally biased region" description="Basic and acidic residues" evidence="1">
    <location>
        <begin position="1262"/>
        <end position="1274"/>
    </location>
</feature>
<feature type="compositionally biased region" description="Polar residues" evidence="1">
    <location>
        <begin position="267"/>
        <end position="280"/>
    </location>
</feature>
<dbReference type="GeneID" id="106476682"/>
<name>A0ABM1C1W2_LIMPO</name>
<feature type="region of interest" description="Disordered" evidence="1">
    <location>
        <begin position="210"/>
        <end position="243"/>
    </location>
</feature>
<evidence type="ECO:0000313" key="2">
    <source>
        <dbReference type="Proteomes" id="UP000694941"/>
    </source>
</evidence>
<feature type="compositionally biased region" description="Basic and acidic residues" evidence="1">
    <location>
        <begin position="398"/>
        <end position="421"/>
    </location>
</feature>
<feature type="region of interest" description="Disordered" evidence="1">
    <location>
        <begin position="396"/>
        <end position="425"/>
    </location>
</feature>
<feature type="region of interest" description="Disordered" evidence="1">
    <location>
        <begin position="1260"/>
        <end position="1286"/>
    </location>
</feature>
<feature type="compositionally biased region" description="Acidic residues" evidence="1">
    <location>
        <begin position="215"/>
        <end position="237"/>
    </location>
</feature>
<feature type="region of interest" description="Disordered" evidence="1">
    <location>
        <begin position="825"/>
        <end position="848"/>
    </location>
</feature>
<organism evidence="2 3">
    <name type="scientific">Limulus polyphemus</name>
    <name type="common">Atlantic horseshoe crab</name>
    <dbReference type="NCBI Taxonomy" id="6850"/>
    <lineage>
        <taxon>Eukaryota</taxon>
        <taxon>Metazoa</taxon>
        <taxon>Ecdysozoa</taxon>
        <taxon>Arthropoda</taxon>
        <taxon>Chelicerata</taxon>
        <taxon>Merostomata</taxon>
        <taxon>Xiphosura</taxon>
        <taxon>Limulidae</taxon>
        <taxon>Limulus</taxon>
    </lineage>
</organism>
<accession>A0ABM1C1W2</accession>
<keyword evidence="2" id="KW-1185">Reference proteome</keyword>
<dbReference type="Proteomes" id="UP000694941">
    <property type="component" value="Unplaced"/>
</dbReference>
<dbReference type="RefSeq" id="XP_013792770.2">
    <property type="nucleotide sequence ID" value="XM_013937316.2"/>
</dbReference>
<feature type="non-terminal residue" evidence="3">
    <location>
        <position position="1312"/>
    </location>
</feature>
<evidence type="ECO:0000313" key="3">
    <source>
        <dbReference type="RefSeq" id="XP_013792770.2"/>
    </source>
</evidence>
<protein>
    <submittedName>
        <fullName evidence="3">Uncharacterized protein LOC106476682</fullName>
    </submittedName>
</protein>
<reference evidence="3" key="1">
    <citation type="submission" date="2025-08" db="UniProtKB">
        <authorList>
            <consortium name="RefSeq"/>
        </authorList>
    </citation>
    <scope>IDENTIFICATION</scope>
    <source>
        <tissue evidence="3">Muscle</tissue>
    </source>
</reference>
<proteinExistence type="predicted"/>
<feature type="region of interest" description="Disordered" evidence="1">
    <location>
        <begin position="32"/>
        <end position="51"/>
    </location>
</feature>
<gene>
    <name evidence="3" type="primary">LOC106476682</name>
</gene>
<feature type="region of interest" description="Disordered" evidence="1">
    <location>
        <begin position="1050"/>
        <end position="1082"/>
    </location>
</feature>